<evidence type="ECO:0000256" key="1">
    <source>
        <dbReference type="SAM" id="MobiDB-lite"/>
    </source>
</evidence>
<feature type="region of interest" description="Disordered" evidence="1">
    <location>
        <begin position="1"/>
        <end position="38"/>
    </location>
</feature>
<comment type="caution">
    <text evidence="2">The sequence shown here is derived from an EMBL/GenBank/DDBJ whole genome shotgun (WGS) entry which is preliminary data.</text>
</comment>
<evidence type="ECO:0000313" key="2">
    <source>
        <dbReference type="EMBL" id="NIY71901.1"/>
    </source>
</evidence>
<name>A0ABX0VV08_9RHOB</name>
<organism evidence="2 3">
    <name type="scientific">Marivivens donghaensis</name>
    <dbReference type="NCBI Taxonomy" id="1699413"/>
    <lineage>
        <taxon>Bacteria</taxon>
        <taxon>Pseudomonadati</taxon>
        <taxon>Pseudomonadota</taxon>
        <taxon>Alphaproteobacteria</taxon>
        <taxon>Rhodobacterales</taxon>
        <taxon>Paracoccaceae</taxon>
        <taxon>Marivivens group</taxon>
        <taxon>Marivivens</taxon>
    </lineage>
</organism>
<gene>
    <name evidence="2" type="ORF">HCZ30_05565</name>
</gene>
<proteinExistence type="predicted"/>
<dbReference type="Pfam" id="PF21983">
    <property type="entry name" value="NikA-like"/>
    <property type="match status" value="1"/>
</dbReference>
<dbReference type="RefSeq" id="WP_167637263.1">
    <property type="nucleotide sequence ID" value="NZ_JAATOP010000003.1"/>
</dbReference>
<protein>
    <submittedName>
        <fullName evidence="2">MobC family plasmid mobilization relaxosome protein</fullName>
    </submittedName>
</protein>
<evidence type="ECO:0000313" key="3">
    <source>
        <dbReference type="Proteomes" id="UP000709466"/>
    </source>
</evidence>
<dbReference type="EMBL" id="JAATOP010000003">
    <property type="protein sequence ID" value="NIY71901.1"/>
    <property type="molecule type" value="Genomic_DNA"/>
</dbReference>
<dbReference type="Proteomes" id="UP000709466">
    <property type="component" value="Unassembled WGS sequence"/>
</dbReference>
<accession>A0ABX0VV08</accession>
<sequence length="152" mass="16777">MAEKRAFKGKARSPTFNNVGPREGAAPPSNPARARTPKYAEPLTHTIAFRCSASEKARLDAEAARARRPLAELLRERLPLVHSGHRKTVPPADPRLLVALSRLGANLNQVARAINAARKMRAFHQLDIIAVSAALVAIDRELEALRELEQRR</sequence>
<reference evidence="2 3" key="1">
    <citation type="submission" date="2020-03" db="EMBL/GenBank/DDBJ databases">
        <title>Bacterial isolates of synthetic phycosphere.</title>
        <authorList>
            <person name="Fu H."/>
            <person name="Moran M.A."/>
        </authorList>
    </citation>
    <scope>NUCLEOTIDE SEQUENCE [LARGE SCALE GENOMIC DNA]</scope>
    <source>
        <strain evidence="2 3">HF1</strain>
    </source>
</reference>
<dbReference type="InterPro" id="IPR053842">
    <property type="entry name" value="NikA-like"/>
</dbReference>
<keyword evidence="3" id="KW-1185">Reference proteome</keyword>